<dbReference type="SUPFAM" id="SSF52058">
    <property type="entry name" value="L domain-like"/>
    <property type="match status" value="3"/>
</dbReference>
<evidence type="ECO:0000259" key="7">
    <source>
        <dbReference type="Pfam" id="PF00931"/>
    </source>
</evidence>
<keyword evidence="13" id="KW-1185">Reference proteome</keyword>
<accession>A0A7J8W6G4</accession>
<feature type="coiled-coil region" evidence="6">
    <location>
        <begin position="35"/>
        <end position="86"/>
    </location>
</feature>
<dbReference type="InterPro" id="IPR042197">
    <property type="entry name" value="Apaf_helical"/>
</dbReference>
<evidence type="ECO:0000259" key="10">
    <source>
        <dbReference type="Pfam" id="PF23598"/>
    </source>
</evidence>
<feature type="domain" description="Disease resistance N-terminal" evidence="8">
    <location>
        <begin position="10"/>
        <end position="100"/>
    </location>
</feature>
<dbReference type="GO" id="GO:0006952">
    <property type="term" value="P:defense response"/>
    <property type="evidence" value="ECO:0007669"/>
    <property type="project" value="UniProtKB-KW"/>
</dbReference>
<dbReference type="SUPFAM" id="SSF52540">
    <property type="entry name" value="P-loop containing nucleoside triphosphate hydrolases"/>
    <property type="match status" value="1"/>
</dbReference>
<dbReference type="GO" id="GO:0051707">
    <property type="term" value="P:response to other organism"/>
    <property type="evidence" value="ECO:0007669"/>
    <property type="project" value="UniProtKB-ARBA"/>
</dbReference>
<evidence type="ECO:0000313" key="13">
    <source>
        <dbReference type="Proteomes" id="UP000593573"/>
    </source>
</evidence>
<evidence type="ECO:0000256" key="2">
    <source>
        <dbReference type="ARBA" id="ARBA00022737"/>
    </source>
</evidence>
<dbReference type="GO" id="GO:0005524">
    <property type="term" value="F:ATP binding"/>
    <property type="evidence" value="ECO:0007669"/>
    <property type="project" value="UniProtKB-KW"/>
</dbReference>
<dbReference type="Gene3D" id="1.10.8.430">
    <property type="entry name" value="Helical domain of apoptotic protease-activating factors"/>
    <property type="match status" value="1"/>
</dbReference>
<dbReference type="Pfam" id="PF23559">
    <property type="entry name" value="WHD_DRP"/>
    <property type="match status" value="1"/>
</dbReference>
<dbReference type="InterPro" id="IPR055414">
    <property type="entry name" value="LRR_R13L4/SHOC2-like"/>
</dbReference>
<evidence type="ECO:0000313" key="12">
    <source>
        <dbReference type="EMBL" id="MBA0670493.1"/>
    </source>
</evidence>
<dbReference type="InterPro" id="IPR041118">
    <property type="entry name" value="Rx_N"/>
</dbReference>
<reference evidence="12 13" key="1">
    <citation type="journal article" date="2019" name="Genome Biol. Evol.">
        <title>Insights into the evolution of the New World diploid cottons (Gossypium, subgenus Houzingenia) based on genome sequencing.</title>
        <authorList>
            <person name="Grover C.E."/>
            <person name="Arick M.A. 2nd"/>
            <person name="Thrash A."/>
            <person name="Conover J.L."/>
            <person name="Sanders W.S."/>
            <person name="Peterson D.G."/>
            <person name="Frelichowski J.E."/>
            <person name="Scheffler J.A."/>
            <person name="Scheffler B.E."/>
            <person name="Wendel J.F."/>
        </authorList>
    </citation>
    <scope>NUCLEOTIDE SEQUENCE [LARGE SCALE GENOMIC DNA]</scope>
    <source>
        <strain evidence="12">57</strain>
        <tissue evidence="12">Leaf</tissue>
    </source>
</reference>
<sequence>MAEVLLGAILEEAVSKANSIATNQISRIRNFKKELKRLGDSLEMMEAFLQDAEEKQTKKDAVKLWLQRLKDVADEAADVLDEFDHEILRRKLKIRNQIRRKVLDFLSSNNSILFRLKMANKIKDILETLDGLNKDASAFGLQQRATEHVSPVPRRSNVDTFSVMDDSTIVGRENDVLKVVDLLVNPKDEQVVSVVPIVGMAGLDKTALAKLVYDDLRVKRHFDVKSWVCVSDHFDVKKILGAMFEQLTGDRHTSMPENMDAMIKKLKEKIEQAKGEKEQIKYLLVLDDVWDIKKSEDLKLCLKGISINGGNGVIVTTRKEDVASTVQALSDQRHQPGRLEDEECWSVIKQLALTPSPMSHDLEPIGKEIAKQCRGLPLLAKAIGGTMSKERSRHTWLEIQKSGVWGSPDSVLKVESVLKLSFDRLRSPSLKKCFAYCAMFPKDYCFETEELKQLWMAEGFLGSSMAMVDIGDKYLNELLSNSLFQDVEKDKFGNILTFKMHDSVHDLSLSVSKFDTLVFQENSSLTSNECSHIRHLNVGCDGESLPEILAAVVPKLYSLFSEIDVFKKLSKRFTGLRVLKFAGSTNICELPDSLGELKHLRYLDVSRTFVKALPKSATKLYHLQTLRLLRLPRFTLPDGLEILTSLKHLYFDTKEHQPVNIGNLTCLQTLPIFVVGSERGRSIKELGSLNELRGELNICHPEGVRDEQEANGANLHRKEKLCKVIFDFEGCDSGSSGYNSEEVMEGLQPHSNLQSLIVWHYGGKSFPSWMLRPVGDSNTDLFLLHNLVELKFFYCINCESLPPLGQLHNLHYLKLRNLKEVKRMGNEFYCNEGVDGMNKVIKVFPALKKFTLSGMESLEEWTAMAETKMIMFPCLEELKIWGCPLLKSVPLTGQCYSLEKLRIFFCEKLSKIGDGLSTSTCVKELVVSGCSSLVKLRIFDCDKLSKIGDGLSTSTCLKEFHLEDCPNLSSIPNLEGFSSLQYLSVERCNKLEVLPITGGCSSLVKLRIFDCDKLSKIGDGLSTSTCLKEFHLGNCPNLSSIPNLEGFSCLHYLLVVKCNKLEVLPITRGCSSLVKLRIFDYEKLSKIGDGLSTSTCLKELDLEDCPNLSSIPNLEGFSSLQNLSVDGCDKLESFPLKAPLSSLKKLLICDCPNLKPIPCLDGLYSLTELEFEKVGEEWSRRVPNMLQSNVSLCSLTILNLPDPTWIQDDSLGRLNCLRELAIGGFSEELQEFPWPRSIQYLSAPLLVLKLTGWEKLKSLSHLLQFFTALEELTIEGFQGVEAFPEWLGNLSSLKRLYLSGFGKLKSLPHQLHLPTTLEDLTIHSFHEIEALPDSFRNLSSLERLSIGLCDKLMYLPSVDVMRSLSKLESIHIQGCPQLKTRCERESGPEWSNISHIPHVRINDWR</sequence>
<name>A0A7J8W6G4_9ROSI</name>
<evidence type="ECO:0000256" key="6">
    <source>
        <dbReference type="SAM" id="Coils"/>
    </source>
</evidence>
<dbReference type="Gene3D" id="3.40.50.300">
    <property type="entry name" value="P-loop containing nucleotide triphosphate hydrolases"/>
    <property type="match status" value="1"/>
</dbReference>
<keyword evidence="6" id="KW-0175">Coiled coil</keyword>
<evidence type="ECO:0000256" key="3">
    <source>
        <dbReference type="ARBA" id="ARBA00022741"/>
    </source>
</evidence>
<dbReference type="InterPro" id="IPR058922">
    <property type="entry name" value="WHD_DRP"/>
</dbReference>
<keyword evidence="2" id="KW-0677">Repeat</keyword>
<evidence type="ECO:0000256" key="1">
    <source>
        <dbReference type="ARBA" id="ARBA00022614"/>
    </source>
</evidence>
<dbReference type="Pfam" id="PF25019">
    <property type="entry name" value="LRR_R13L1-DRL21"/>
    <property type="match status" value="1"/>
</dbReference>
<dbReference type="FunFam" id="1.10.10.10:FF:000322">
    <property type="entry name" value="Probable disease resistance protein At1g63360"/>
    <property type="match status" value="1"/>
</dbReference>
<feature type="domain" description="R13L1/DRL21-like LRR repeat region" evidence="11">
    <location>
        <begin position="1263"/>
        <end position="1324"/>
    </location>
</feature>
<dbReference type="OrthoDB" id="1749024at2759"/>
<protein>
    <submittedName>
        <fullName evidence="12">Uncharacterized protein</fullName>
    </submittedName>
</protein>
<dbReference type="InterPro" id="IPR056789">
    <property type="entry name" value="LRR_R13L1-DRL21"/>
</dbReference>
<evidence type="ECO:0000256" key="4">
    <source>
        <dbReference type="ARBA" id="ARBA00022821"/>
    </source>
</evidence>
<dbReference type="GO" id="GO:0043531">
    <property type="term" value="F:ADP binding"/>
    <property type="evidence" value="ECO:0007669"/>
    <property type="project" value="InterPro"/>
</dbReference>
<dbReference type="InterPro" id="IPR027417">
    <property type="entry name" value="P-loop_NTPase"/>
</dbReference>
<dbReference type="InterPro" id="IPR002182">
    <property type="entry name" value="NB-ARC"/>
</dbReference>
<dbReference type="InterPro" id="IPR032675">
    <property type="entry name" value="LRR_dom_sf"/>
</dbReference>
<dbReference type="Gene3D" id="3.80.10.10">
    <property type="entry name" value="Ribonuclease Inhibitor"/>
    <property type="match status" value="4"/>
</dbReference>
<keyword evidence="3" id="KW-0547">Nucleotide-binding</keyword>
<dbReference type="PRINTS" id="PR00364">
    <property type="entry name" value="DISEASERSIST"/>
</dbReference>
<evidence type="ECO:0000259" key="9">
    <source>
        <dbReference type="Pfam" id="PF23559"/>
    </source>
</evidence>
<keyword evidence="5" id="KW-0067">ATP-binding</keyword>
<proteinExistence type="predicted"/>
<comment type="caution">
    <text evidence="12">The sequence shown here is derived from an EMBL/GenBank/DDBJ whole genome shotgun (WGS) entry which is preliminary data.</text>
</comment>
<dbReference type="PANTHER" id="PTHR36766:SF70">
    <property type="entry name" value="DISEASE RESISTANCE PROTEIN RGA4"/>
    <property type="match status" value="1"/>
</dbReference>
<dbReference type="InterPro" id="IPR036388">
    <property type="entry name" value="WH-like_DNA-bd_sf"/>
</dbReference>
<feature type="domain" description="NB-ARC" evidence="7">
    <location>
        <begin position="173"/>
        <end position="352"/>
    </location>
</feature>
<keyword evidence="4" id="KW-0611">Plant defense</keyword>
<feature type="domain" description="Disease resistance protein winged helix" evidence="9">
    <location>
        <begin position="439"/>
        <end position="507"/>
    </location>
</feature>
<dbReference type="InterPro" id="IPR038005">
    <property type="entry name" value="RX-like_CC"/>
</dbReference>
<dbReference type="Gene3D" id="1.10.10.10">
    <property type="entry name" value="Winged helix-like DNA-binding domain superfamily/Winged helix DNA-binding domain"/>
    <property type="match status" value="1"/>
</dbReference>
<evidence type="ECO:0000259" key="8">
    <source>
        <dbReference type="Pfam" id="PF18052"/>
    </source>
</evidence>
<keyword evidence="1" id="KW-0433">Leucine-rich repeat</keyword>
<dbReference type="Pfam" id="PF00931">
    <property type="entry name" value="NB-ARC"/>
    <property type="match status" value="1"/>
</dbReference>
<dbReference type="Proteomes" id="UP000593573">
    <property type="component" value="Unassembled WGS sequence"/>
</dbReference>
<dbReference type="Pfam" id="PF18052">
    <property type="entry name" value="Rx_N"/>
    <property type="match status" value="1"/>
</dbReference>
<organism evidence="12 13">
    <name type="scientific">Gossypium klotzschianum</name>
    <dbReference type="NCBI Taxonomy" id="34286"/>
    <lineage>
        <taxon>Eukaryota</taxon>
        <taxon>Viridiplantae</taxon>
        <taxon>Streptophyta</taxon>
        <taxon>Embryophyta</taxon>
        <taxon>Tracheophyta</taxon>
        <taxon>Spermatophyta</taxon>
        <taxon>Magnoliopsida</taxon>
        <taxon>eudicotyledons</taxon>
        <taxon>Gunneridae</taxon>
        <taxon>Pentapetalae</taxon>
        <taxon>rosids</taxon>
        <taxon>malvids</taxon>
        <taxon>Malvales</taxon>
        <taxon>Malvaceae</taxon>
        <taxon>Malvoideae</taxon>
        <taxon>Gossypium</taxon>
    </lineage>
</organism>
<feature type="domain" description="Disease resistance R13L4/SHOC-2-like LRR" evidence="10">
    <location>
        <begin position="562"/>
        <end position="870"/>
    </location>
</feature>
<evidence type="ECO:0000256" key="5">
    <source>
        <dbReference type="ARBA" id="ARBA00022840"/>
    </source>
</evidence>
<evidence type="ECO:0000259" key="11">
    <source>
        <dbReference type="Pfam" id="PF25019"/>
    </source>
</evidence>
<dbReference type="PANTHER" id="PTHR36766">
    <property type="entry name" value="PLANT BROAD-SPECTRUM MILDEW RESISTANCE PROTEIN RPW8"/>
    <property type="match status" value="1"/>
</dbReference>
<dbReference type="CDD" id="cd14798">
    <property type="entry name" value="RX-CC_like"/>
    <property type="match status" value="1"/>
</dbReference>
<dbReference type="EMBL" id="JABFAB010236859">
    <property type="protein sequence ID" value="MBA0670493.1"/>
    <property type="molecule type" value="Genomic_DNA"/>
</dbReference>
<dbReference type="Pfam" id="PF23598">
    <property type="entry name" value="LRR_14"/>
    <property type="match status" value="1"/>
</dbReference>
<dbReference type="Gene3D" id="1.20.5.4130">
    <property type="match status" value="1"/>
</dbReference>
<gene>
    <name evidence="12" type="ORF">Goklo_028941</name>
</gene>